<organism evidence="5 6">
    <name type="scientific">Solirubrobacter pauli</name>
    <dbReference type="NCBI Taxonomy" id="166793"/>
    <lineage>
        <taxon>Bacteria</taxon>
        <taxon>Bacillati</taxon>
        <taxon>Actinomycetota</taxon>
        <taxon>Thermoleophilia</taxon>
        <taxon>Solirubrobacterales</taxon>
        <taxon>Solirubrobacteraceae</taxon>
        <taxon>Solirubrobacter</taxon>
    </lineage>
</organism>
<dbReference type="CDD" id="cd01823">
    <property type="entry name" value="SEST_like"/>
    <property type="match status" value="1"/>
</dbReference>
<evidence type="ECO:0000259" key="4">
    <source>
        <dbReference type="Pfam" id="PF13472"/>
    </source>
</evidence>
<evidence type="ECO:0000313" key="6">
    <source>
        <dbReference type="Proteomes" id="UP000278962"/>
    </source>
</evidence>
<sequence length="284" mass="29143">MHVPKLRALAAAVATIGALAVAPASAHAAYWVGLGDSFAAGPLIPSQTLNPLGCLRSTRNYARLASTQLGVSLKDASCSGAETAEMTTPQATSAGTNPPQLDAISSDTRVVSLQIGGNDIGFTEILTNCQTANPFGRPCQDKYVRNGVDELRARITATAPKVAAVLSGIKARNATARILILNYEAILPSSGSGCWPQVPMAWADVPYVRGIQLELNAMIAREASKAGARLVDAYTASLGKDACKSSGTRWVEPLVPGNAAAPFHPNARGMQGVAGPVAAAAAGA</sequence>
<feature type="signal peptide" evidence="3">
    <location>
        <begin position="1"/>
        <end position="28"/>
    </location>
</feature>
<evidence type="ECO:0000256" key="3">
    <source>
        <dbReference type="SAM" id="SignalP"/>
    </source>
</evidence>
<name>A0A660LCD2_9ACTN</name>
<comment type="caution">
    <text evidence="5">The sequence shown here is derived from an EMBL/GenBank/DDBJ whole genome shotgun (WGS) entry which is preliminary data.</text>
</comment>
<reference evidence="5 6" key="1">
    <citation type="submission" date="2018-10" db="EMBL/GenBank/DDBJ databases">
        <title>Genomic Encyclopedia of Archaeal and Bacterial Type Strains, Phase II (KMG-II): from individual species to whole genera.</title>
        <authorList>
            <person name="Goeker M."/>
        </authorList>
    </citation>
    <scope>NUCLEOTIDE SEQUENCE [LARGE SCALE GENOMIC DNA]</scope>
    <source>
        <strain evidence="5 6">DSM 14954</strain>
    </source>
</reference>
<dbReference type="EMBL" id="RBIL01000001">
    <property type="protein sequence ID" value="RKQ92718.1"/>
    <property type="molecule type" value="Genomic_DNA"/>
</dbReference>
<evidence type="ECO:0000256" key="2">
    <source>
        <dbReference type="PIRSR" id="PIRSR637460-2"/>
    </source>
</evidence>
<dbReference type="InterPro" id="IPR036514">
    <property type="entry name" value="SGNH_hydro_sf"/>
</dbReference>
<dbReference type="InterPro" id="IPR013830">
    <property type="entry name" value="SGNH_hydro"/>
</dbReference>
<dbReference type="GO" id="GO:0019433">
    <property type="term" value="P:triglyceride catabolic process"/>
    <property type="evidence" value="ECO:0007669"/>
    <property type="project" value="TreeGrafter"/>
</dbReference>
<dbReference type="AlphaFoldDB" id="A0A660LCD2"/>
<dbReference type="Proteomes" id="UP000278962">
    <property type="component" value="Unassembled WGS sequence"/>
</dbReference>
<feature type="active site" evidence="1">
    <location>
        <position position="264"/>
    </location>
</feature>
<keyword evidence="3" id="KW-0732">Signal</keyword>
<accession>A0A660LCD2</accession>
<keyword evidence="2" id="KW-1015">Disulfide bond</keyword>
<dbReference type="PANTHER" id="PTHR37981">
    <property type="entry name" value="LIPASE 2"/>
    <property type="match status" value="1"/>
</dbReference>
<feature type="disulfide bond" evidence="2">
    <location>
        <begin position="194"/>
        <end position="243"/>
    </location>
</feature>
<proteinExistence type="predicted"/>
<dbReference type="Pfam" id="PF13472">
    <property type="entry name" value="Lipase_GDSL_2"/>
    <property type="match status" value="1"/>
</dbReference>
<evidence type="ECO:0000256" key="1">
    <source>
        <dbReference type="PIRSR" id="PIRSR637460-1"/>
    </source>
</evidence>
<dbReference type="GO" id="GO:0004806">
    <property type="term" value="F:triacylglycerol lipase activity"/>
    <property type="evidence" value="ECO:0007669"/>
    <property type="project" value="TreeGrafter"/>
</dbReference>
<feature type="disulfide bond" evidence="2">
    <location>
        <begin position="54"/>
        <end position="78"/>
    </location>
</feature>
<feature type="active site" description="Nucleophile" evidence="1">
    <location>
        <position position="37"/>
    </location>
</feature>
<protein>
    <submittedName>
        <fullName evidence="5">GDSL-like lipase/acylhydrolase family protein</fullName>
    </submittedName>
</protein>
<keyword evidence="5" id="KW-0378">Hydrolase</keyword>
<keyword evidence="6" id="KW-1185">Reference proteome</keyword>
<dbReference type="InterPro" id="IPR037460">
    <property type="entry name" value="SEST-like"/>
</dbReference>
<dbReference type="OrthoDB" id="5503950at2"/>
<feature type="domain" description="SGNH hydrolase-type esterase" evidence="4">
    <location>
        <begin position="34"/>
        <end position="271"/>
    </location>
</feature>
<feature type="chain" id="PRO_5025047901" evidence="3">
    <location>
        <begin position="29"/>
        <end position="284"/>
    </location>
</feature>
<dbReference type="SUPFAM" id="SSF52266">
    <property type="entry name" value="SGNH hydrolase"/>
    <property type="match status" value="1"/>
</dbReference>
<gene>
    <name evidence="5" type="ORF">C8N24_2571</name>
</gene>
<dbReference type="PANTHER" id="PTHR37981:SF1">
    <property type="entry name" value="SGNH HYDROLASE-TYPE ESTERASE DOMAIN-CONTAINING PROTEIN"/>
    <property type="match status" value="1"/>
</dbReference>
<dbReference type="Gene3D" id="3.40.50.1110">
    <property type="entry name" value="SGNH hydrolase"/>
    <property type="match status" value="1"/>
</dbReference>
<feature type="disulfide bond" evidence="2">
    <location>
        <begin position="129"/>
        <end position="139"/>
    </location>
</feature>
<evidence type="ECO:0000313" key="5">
    <source>
        <dbReference type="EMBL" id="RKQ92718.1"/>
    </source>
</evidence>